<evidence type="ECO:0000259" key="2">
    <source>
        <dbReference type="PROSITE" id="PS50943"/>
    </source>
</evidence>
<proteinExistence type="predicted"/>
<dbReference type="InterPro" id="IPR001387">
    <property type="entry name" value="Cro/C1-type_HTH"/>
</dbReference>
<reference evidence="3 4" key="1">
    <citation type="journal article" date="2015" name="Genome Announc.">
        <title>Draft Genome Sequences of Marine Isolates of Thalassomonas viridans and Thalassomonas actiniarum.</title>
        <authorList>
            <person name="Olonade I."/>
            <person name="van Zyl L.J."/>
            <person name="Trindade M."/>
        </authorList>
    </citation>
    <scope>NUCLEOTIDE SEQUENCE [LARGE SCALE GENOMIC DNA]</scope>
    <source>
        <strain evidence="3 4">A5K-106</strain>
    </source>
</reference>
<dbReference type="Proteomes" id="UP000032568">
    <property type="component" value="Chromosome"/>
</dbReference>
<dbReference type="PROSITE" id="PS50943">
    <property type="entry name" value="HTH_CROC1"/>
    <property type="match status" value="1"/>
</dbReference>
<name>A0AAE9YQU2_9GAMM</name>
<dbReference type="RefSeq" id="WP_053042924.1">
    <property type="nucleotide sequence ID" value="NZ_CP059735.1"/>
</dbReference>
<evidence type="ECO:0000256" key="1">
    <source>
        <dbReference type="SAM" id="MobiDB-lite"/>
    </source>
</evidence>
<evidence type="ECO:0000313" key="3">
    <source>
        <dbReference type="EMBL" id="WDD97877.1"/>
    </source>
</evidence>
<dbReference type="Gene3D" id="1.10.260.40">
    <property type="entry name" value="lambda repressor-like DNA-binding domains"/>
    <property type="match status" value="1"/>
</dbReference>
<accession>A0AAE9YQU2</accession>
<dbReference type="SUPFAM" id="SSF47413">
    <property type="entry name" value="lambda repressor-like DNA-binding domains"/>
    <property type="match status" value="1"/>
</dbReference>
<dbReference type="GO" id="GO:0003677">
    <property type="term" value="F:DNA binding"/>
    <property type="evidence" value="ECO:0007669"/>
    <property type="project" value="InterPro"/>
</dbReference>
<protein>
    <submittedName>
        <fullName evidence="3">Helix-turn-helix domain-containing protein</fullName>
    </submittedName>
</protein>
<feature type="domain" description="HTH cro/C1-type" evidence="2">
    <location>
        <begin position="11"/>
        <end position="65"/>
    </location>
</feature>
<reference evidence="3 4" key="2">
    <citation type="journal article" date="2022" name="Mar. Drugs">
        <title>Bioassay-Guided Fractionation Leads to the Detection of Cholic Acid Generated by the Rare Thalassomonas sp.</title>
        <authorList>
            <person name="Pheiffer F."/>
            <person name="Schneider Y.K."/>
            <person name="Hansen E.H."/>
            <person name="Andersen J.H."/>
            <person name="Isaksson J."/>
            <person name="Busche T."/>
            <person name="R C."/>
            <person name="Kalinowski J."/>
            <person name="Zyl L.V."/>
            <person name="Trindade M."/>
        </authorList>
    </citation>
    <scope>NUCLEOTIDE SEQUENCE [LARGE SCALE GENOMIC DNA]</scope>
    <source>
        <strain evidence="3 4">A5K-106</strain>
    </source>
</reference>
<dbReference type="CDD" id="cd00093">
    <property type="entry name" value="HTH_XRE"/>
    <property type="match status" value="1"/>
</dbReference>
<dbReference type="Pfam" id="PF01381">
    <property type="entry name" value="HTH_3"/>
    <property type="match status" value="1"/>
</dbReference>
<sequence length="124" mass="14322">MFVRFITGDDLRRARLSVNFSTKEMARKLGVSRITLENWENEISQPKINQALEFLTYARLNVQPLLQQLEALKELFDSCQDGDSNKPNLYRASKKKNHLQQAKPLTDDTITKELNHANENIDCS</sequence>
<dbReference type="InterPro" id="IPR010982">
    <property type="entry name" value="Lambda_DNA-bd_dom_sf"/>
</dbReference>
<organism evidence="3 4">
    <name type="scientific">Thalassomonas actiniarum</name>
    <dbReference type="NCBI Taxonomy" id="485447"/>
    <lineage>
        <taxon>Bacteria</taxon>
        <taxon>Pseudomonadati</taxon>
        <taxon>Pseudomonadota</taxon>
        <taxon>Gammaproteobacteria</taxon>
        <taxon>Alteromonadales</taxon>
        <taxon>Colwelliaceae</taxon>
        <taxon>Thalassomonas</taxon>
    </lineage>
</organism>
<gene>
    <name evidence="3" type="ORF">SG35_021675</name>
</gene>
<evidence type="ECO:0000313" key="4">
    <source>
        <dbReference type="Proteomes" id="UP000032568"/>
    </source>
</evidence>
<dbReference type="AlphaFoldDB" id="A0AAE9YQU2"/>
<feature type="region of interest" description="Disordered" evidence="1">
    <location>
        <begin position="81"/>
        <end position="103"/>
    </location>
</feature>
<dbReference type="EMBL" id="CP059735">
    <property type="protein sequence ID" value="WDD97877.1"/>
    <property type="molecule type" value="Genomic_DNA"/>
</dbReference>
<keyword evidence="4" id="KW-1185">Reference proteome</keyword>
<dbReference type="KEGG" id="tact:SG35_021675"/>